<evidence type="ECO:0000313" key="5">
    <source>
        <dbReference type="EMBL" id="GGI52036.1"/>
    </source>
</evidence>
<comment type="caution">
    <text evidence="5">The sequence shown here is derived from an EMBL/GenBank/DDBJ whole genome shotgun (WGS) entry which is preliminary data.</text>
</comment>
<dbReference type="RefSeq" id="WP_188418150.1">
    <property type="nucleotide sequence ID" value="NZ_BMDO01000010.1"/>
</dbReference>
<keyword evidence="3" id="KW-0378">Hydrolase</keyword>
<accession>A0A917JB84</accession>
<dbReference type="InterPro" id="IPR009003">
    <property type="entry name" value="Peptidase_S1_PA"/>
</dbReference>
<keyword evidence="2" id="KW-0645">Protease</keyword>
<sequence length="367" mass="40689">MSELQLTELIERYLNGELSSEERERFEALRRENATIDNRITDHAHFTGLIKQYGERVELEKRLNAIHQEIDVHALTEELTVHPGWVVKLWRNHHSKISVAASIAIFAVLATLYVSGYFNKTSSNVIALRREVDSYRRTTENLNRSTNALLHDIKSGKRILAPSKFGGSGFALTSNGYIATNYHVIKGSDSLYVQNASGDSYRAKVVYTEPAYDIAILKIDDVSFAGLPNIPYNFRKGASSVGEDVYTAGFPSDSIVYGRGYLSSANGYNGDTVAYQVSLPVNPGNSGGPLLDTKGNLIGMISSKQTQTEGAAFAVKSRYLFKVAQQLTKDSTNSKISLNSKNTLMSLSKAQQFEKVKNYVFLVKVYN</sequence>
<evidence type="ECO:0000256" key="3">
    <source>
        <dbReference type="ARBA" id="ARBA00022801"/>
    </source>
</evidence>
<feature type="transmembrane region" description="Helical" evidence="4">
    <location>
        <begin position="97"/>
        <end position="118"/>
    </location>
</feature>
<keyword evidence="4" id="KW-0812">Transmembrane</keyword>
<proteinExistence type="inferred from homology"/>
<dbReference type="PANTHER" id="PTHR43343:SF3">
    <property type="entry name" value="PROTEASE DO-LIKE 8, CHLOROPLASTIC"/>
    <property type="match status" value="1"/>
</dbReference>
<dbReference type="EMBL" id="BMDO01000010">
    <property type="protein sequence ID" value="GGI52036.1"/>
    <property type="molecule type" value="Genomic_DNA"/>
</dbReference>
<comment type="similarity">
    <text evidence="1">Belongs to the peptidase S1C family.</text>
</comment>
<dbReference type="AlphaFoldDB" id="A0A917JB84"/>
<keyword evidence="4" id="KW-0472">Membrane</keyword>
<dbReference type="PANTHER" id="PTHR43343">
    <property type="entry name" value="PEPTIDASE S12"/>
    <property type="match status" value="1"/>
</dbReference>
<dbReference type="InterPro" id="IPR051201">
    <property type="entry name" value="Chloro_Bact_Ser_Proteases"/>
</dbReference>
<dbReference type="GO" id="GO:0006508">
    <property type="term" value="P:proteolysis"/>
    <property type="evidence" value="ECO:0007669"/>
    <property type="project" value="UniProtKB-KW"/>
</dbReference>
<dbReference type="InterPro" id="IPR001940">
    <property type="entry name" value="Peptidase_S1C"/>
</dbReference>
<evidence type="ECO:0008006" key="7">
    <source>
        <dbReference type="Google" id="ProtNLM"/>
    </source>
</evidence>
<evidence type="ECO:0000256" key="2">
    <source>
        <dbReference type="ARBA" id="ARBA00022670"/>
    </source>
</evidence>
<reference evidence="5" key="2">
    <citation type="submission" date="2020-09" db="EMBL/GenBank/DDBJ databases">
        <authorList>
            <person name="Sun Q."/>
            <person name="Sedlacek I."/>
        </authorList>
    </citation>
    <scope>NUCLEOTIDE SEQUENCE</scope>
    <source>
        <strain evidence="5">CCM 8711</strain>
    </source>
</reference>
<keyword evidence="6" id="KW-1185">Reference proteome</keyword>
<reference evidence="5" key="1">
    <citation type="journal article" date="2014" name="Int. J. Syst. Evol. Microbiol.">
        <title>Complete genome sequence of Corynebacterium casei LMG S-19264T (=DSM 44701T), isolated from a smear-ripened cheese.</title>
        <authorList>
            <consortium name="US DOE Joint Genome Institute (JGI-PGF)"/>
            <person name="Walter F."/>
            <person name="Albersmeier A."/>
            <person name="Kalinowski J."/>
            <person name="Ruckert C."/>
        </authorList>
    </citation>
    <scope>NUCLEOTIDE SEQUENCE</scope>
    <source>
        <strain evidence="5">CCM 8711</strain>
    </source>
</reference>
<keyword evidence="4" id="KW-1133">Transmembrane helix</keyword>
<name>A0A917JB84_9SPHI</name>
<dbReference type="GO" id="GO:0004252">
    <property type="term" value="F:serine-type endopeptidase activity"/>
    <property type="evidence" value="ECO:0007669"/>
    <property type="project" value="InterPro"/>
</dbReference>
<organism evidence="5 6">
    <name type="scientific">Mucilaginibacter galii</name>
    <dbReference type="NCBI Taxonomy" id="2005073"/>
    <lineage>
        <taxon>Bacteria</taxon>
        <taxon>Pseudomonadati</taxon>
        <taxon>Bacteroidota</taxon>
        <taxon>Sphingobacteriia</taxon>
        <taxon>Sphingobacteriales</taxon>
        <taxon>Sphingobacteriaceae</taxon>
        <taxon>Mucilaginibacter</taxon>
    </lineage>
</organism>
<dbReference type="Gene3D" id="2.40.10.10">
    <property type="entry name" value="Trypsin-like serine proteases"/>
    <property type="match status" value="2"/>
</dbReference>
<dbReference type="SUPFAM" id="SSF50494">
    <property type="entry name" value="Trypsin-like serine proteases"/>
    <property type="match status" value="1"/>
</dbReference>
<evidence type="ECO:0000256" key="4">
    <source>
        <dbReference type="SAM" id="Phobius"/>
    </source>
</evidence>
<protein>
    <recommendedName>
        <fullName evidence="7">Trypsin-like peptidase domain-containing protein</fullName>
    </recommendedName>
</protein>
<dbReference type="Proteomes" id="UP000662074">
    <property type="component" value="Unassembled WGS sequence"/>
</dbReference>
<evidence type="ECO:0000313" key="6">
    <source>
        <dbReference type="Proteomes" id="UP000662074"/>
    </source>
</evidence>
<dbReference type="PRINTS" id="PR00834">
    <property type="entry name" value="PROTEASES2C"/>
</dbReference>
<dbReference type="Pfam" id="PF13365">
    <property type="entry name" value="Trypsin_2"/>
    <property type="match status" value="1"/>
</dbReference>
<evidence type="ECO:0000256" key="1">
    <source>
        <dbReference type="ARBA" id="ARBA00010541"/>
    </source>
</evidence>
<gene>
    <name evidence="5" type="ORF">GCM10011425_32480</name>
</gene>
<dbReference type="InterPro" id="IPR043504">
    <property type="entry name" value="Peptidase_S1_PA_chymotrypsin"/>
</dbReference>